<dbReference type="GO" id="GO:0004497">
    <property type="term" value="F:monooxygenase activity"/>
    <property type="evidence" value="ECO:0007669"/>
    <property type="project" value="InterPro"/>
</dbReference>
<dbReference type="InterPro" id="IPR001128">
    <property type="entry name" value="Cyt_P450"/>
</dbReference>
<dbReference type="SMART" id="SM00421">
    <property type="entry name" value="HTH_LUXR"/>
    <property type="match status" value="1"/>
</dbReference>
<evidence type="ECO:0000313" key="6">
    <source>
        <dbReference type="Proteomes" id="UP001139157"/>
    </source>
</evidence>
<dbReference type="GO" id="GO:0016705">
    <property type="term" value="F:oxidoreductase activity, acting on paired donors, with incorporation or reduction of molecular oxygen"/>
    <property type="evidence" value="ECO:0007669"/>
    <property type="project" value="InterPro"/>
</dbReference>
<keyword evidence="6" id="KW-1185">Reference proteome</keyword>
<dbReference type="InterPro" id="IPR000792">
    <property type="entry name" value="Tscrpt_reg_LuxR_C"/>
</dbReference>
<proteinExistence type="predicted"/>
<dbReference type="InterPro" id="IPR036388">
    <property type="entry name" value="WH-like_DNA-bd_sf"/>
</dbReference>
<dbReference type="Proteomes" id="UP001139157">
    <property type="component" value="Unassembled WGS sequence"/>
</dbReference>
<evidence type="ECO:0000256" key="3">
    <source>
        <dbReference type="ARBA" id="ARBA00023163"/>
    </source>
</evidence>
<comment type="caution">
    <text evidence="5">The sequence shown here is derived from an EMBL/GenBank/DDBJ whole genome shotgun (WGS) entry which is preliminary data.</text>
</comment>
<evidence type="ECO:0000256" key="2">
    <source>
        <dbReference type="ARBA" id="ARBA00023125"/>
    </source>
</evidence>
<dbReference type="PRINTS" id="PR00038">
    <property type="entry name" value="HTHLUXR"/>
</dbReference>
<evidence type="ECO:0000259" key="4">
    <source>
        <dbReference type="PROSITE" id="PS50043"/>
    </source>
</evidence>
<feature type="domain" description="HTH luxR-type" evidence="4">
    <location>
        <begin position="90"/>
        <end position="157"/>
    </location>
</feature>
<accession>A0A9X2EDE5</accession>
<dbReference type="PROSITE" id="PS50043">
    <property type="entry name" value="HTH_LUXR_2"/>
    <property type="match status" value="1"/>
</dbReference>
<dbReference type="Gene3D" id="1.10.630.10">
    <property type="entry name" value="Cytochrome P450"/>
    <property type="match status" value="1"/>
</dbReference>
<reference evidence="5" key="1">
    <citation type="submission" date="2022-06" db="EMBL/GenBank/DDBJ databases">
        <title>Novel species in genus nocardia.</title>
        <authorList>
            <person name="Li F."/>
        </authorList>
    </citation>
    <scope>NUCLEOTIDE SEQUENCE</scope>
    <source>
        <strain evidence="5">CDC141</strain>
    </source>
</reference>
<protein>
    <submittedName>
        <fullName evidence="5">Cytochrome P450</fullName>
    </submittedName>
</protein>
<dbReference type="GO" id="GO:0005506">
    <property type="term" value="F:iron ion binding"/>
    <property type="evidence" value="ECO:0007669"/>
    <property type="project" value="InterPro"/>
</dbReference>
<sequence length="208" mass="22544">MLTTVDPETSAFLVADNVRDQVLTFLVAGHETTASMLATALHYVASVPGLQDELRAEVDVCGGFDYDALIRMRRRLFEECADRINNHRKSHPDLGTLMTREIEVLRLGGTGISNTEVATRLTVSESTVKTHLHRVMTKFDICSRAQAVGPNGPLENTWPAPSRYSALSVRNEAATTGSSASIARSASIPLCMIIRKAPMSSPPVGYAS</sequence>
<dbReference type="PANTHER" id="PTHR44688">
    <property type="entry name" value="DNA-BINDING TRANSCRIPTIONAL ACTIVATOR DEVR_DOSR"/>
    <property type="match status" value="1"/>
</dbReference>
<dbReference type="Pfam" id="PF00067">
    <property type="entry name" value="p450"/>
    <property type="match status" value="1"/>
</dbReference>
<gene>
    <name evidence="5" type="ORF">NDR86_32895</name>
</gene>
<dbReference type="CDD" id="cd06170">
    <property type="entry name" value="LuxR_C_like"/>
    <property type="match status" value="1"/>
</dbReference>
<dbReference type="GO" id="GO:0020037">
    <property type="term" value="F:heme binding"/>
    <property type="evidence" value="ECO:0007669"/>
    <property type="project" value="InterPro"/>
</dbReference>
<dbReference type="SUPFAM" id="SSF48264">
    <property type="entry name" value="Cytochrome P450"/>
    <property type="match status" value="1"/>
</dbReference>
<name>A0A9X2EDE5_9NOCA</name>
<dbReference type="RefSeq" id="WP_251917772.1">
    <property type="nucleotide sequence ID" value="NZ_JAMRXG010000020.1"/>
</dbReference>
<dbReference type="AlphaFoldDB" id="A0A9X2EDE5"/>
<keyword evidence="2" id="KW-0238">DNA-binding</keyword>
<keyword evidence="1" id="KW-0805">Transcription regulation</keyword>
<organism evidence="5 6">
    <name type="scientific">Nocardia pulmonis</name>
    <dbReference type="NCBI Taxonomy" id="2951408"/>
    <lineage>
        <taxon>Bacteria</taxon>
        <taxon>Bacillati</taxon>
        <taxon>Actinomycetota</taxon>
        <taxon>Actinomycetes</taxon>
        <taxon>Mycobacteriales</taxon>
        <taxon>Nocardiaceae</taxon>
        <taxon>Nocardia</taxon>
    </lineage>
</organism>
<dbReference type="Pfam" id="PF00196">
    <property type="entry name" value="GerE"/>
    <property type="match status" value="1"/>
</dbReference>
<evidence type="ECO:0000256" key="1">
    <source>
        <dbReference type="ARBA" id="ARBA00023015"/>
    </source>
</evidence>
<keyword evidence="3" id="KW-0804">Transcription</keyword>
<dbReference type="InterPro" id="IPR016032">
    <property type="entry name" value="Sig_transdc_resp-reg_C-effctor"/>
</dbReference>
<dbReference type="PANTHER" id="PTHR44688:SF16">
    <property type="entry name" value="DNA-BINDING TRANSCRIPTIONAL ACTIVATOR DEVR_DOSR"/>
    <property type="match status" value="1"/>
</dbReference>
<dbReference type="PROSITE" id="PS00622">
    <property type="entry name" value="HTH_LUXR_1"/>
    <property type="match status" value="1"/>
</dbReference>
<evidence type="ECO:0000313" key="5">
    <source>
        <dbReference type="EMBL" id="MCM6778296.1"/>
    </source>
</evidence>
<dbReference type="Gene3D" id="1.10.10.10">
    <property type="entry name" value="Winged helix-like DNA-binding domain superfamily/Winged helix DNA-binding domain"/>
    <property type="match status" value="1"/>
</dbReference>
<dbReference type="GO" id="GO:0006355">
    <property type="term" value="P:regulation of DNA-templated transcription"/>
    <property type="evidence" value="ECO:0007669"/>
    <property type="project" value="InterPro"/>
</dbReference>
<dbReference type="EMBL" id="JAMRXG010000020">
    <property type="protein sequence ID" value="MCM6778296.1"/>
    <property type="molecule type" value="Genomic_DNA"/>
</dbReference>
<dbReference type="SUPFAM" id="SSF46894">
    <property type="entry name" value="C-terminal effector domain of the bipartite response regulators"/>
    <property type="match status" value="1"/>
</dbReference>
<dbReference type="GO" id="GO:0003677">
    <property type="term" value="F:DNA binding"/>
    <property type="evidence" value="ECO:0007669"/>
    <property type="project" value="UniProtKB-KW"/>
</dbReference>
<dbReference type="InterPro" id="IPR036396">
    <property type="entry name" value="Cyt_P450_sf"/>
</dbReference>